<evidence type="ECO:0000256" key="3">
    <source>
        <dbReference type="ARBA" id="ARBA00022989"/>
    </source>
</evidence>
<dbReference type="InterPro" id="IPR020846">
    <property type="entry name" value="MFS_dom"/>
</dbReference>
<feature type="region of interest" description="Disordered" evidence="5">
    <location>
        <begin position="434"/>
        <end position="462"/>
    </location>
</feature>
<dbReference type="InterPro" id="IPR011701">
    <property type="entry name" value="MFS"/>
</dbReference>
<keyword evidence="4 6" id="KW-0472">Membrane</keyword>
<dbReference type="InterPro" id="IPR050382">
    <property type="entry name" value="MFS_Na/Anion_cotransporter"/>
</dbReference>
<feature type="transmembrane region" description="Helical" evidence="6">
    <location>
        <begin position="369"/>
        <end position="388"/>
    </location>
</feature>
<evidence type="ECO:0000256" key="1">
    <source>
        <dbReference type="ARBA" id="ARBA00004141"/>
    </source>
</evidence>
<feature type="transmembrane region" description="Helical" evidence="6">
    <location>
        <begin position="272"/>
        <end position="288"/>
    </location>
</feature>
<keyword evidence="9" id="KW-1185">Reference proteome</keyword>
<dbReference type="PANTHER" id="PTHR11662">
    <property type="entry name" value="SOLUTE CARRIER FAMILY 17"/>
    <property type="match status" value="1"/>
</dbReference>
<feature type="transmembrane region" description="Helical" evidence="6">
    <location>
        <begin position="300"/>
        <end position="319"/>
    </location>
</feature>
<feature type="transmembrane region" description="Helical" evidence="6">
    <location>
        <begin position="79"/>
        <end position="98"/>
    </location>
</feature>
<comment type="subcellular location">
    <subcellularLocation>
        <location evidence="1">Membrane</location>
        <topology evidence="1">Multi-pass membrane protein</topology>
    </subcellularLocation>
</comment>
<protein>
    <recommendedName>
        <fullName evidence="7">Major facilitator superfamily (MFS) profile domain-containing protein</fullName>
    </recommendedName>
</protein>
<keyword evidence="2 6" id="KW-0812">Transmembrane</keyword>
<feature type="transmembrane region" description="Helical" evidence="6">
    <location>
        <begin position="47"/>
        <end position="67"/>
    </location>
</feature>
<dbReference type="SUPFAM" id="SSF103473">
    <property type="entry name" value="MFS general substrate transporter"/>
    <property type="match status" value="1"/>
</dbReference>
<dbReference type="AlphaFoldDB" id="A0A2A2LHL0"/>
<reference evidence="8 9" key="1">
    <citation type="journal article" date="2017" name="Curr. Biol.">
        <title>Genome architecture and evolution of a unichromosomal asexual nematode.</title>
        <authorList>
            <person name="Fradin H."/>
            <person name="Zegar C."/>
            <person name="Gutwein M."/>
            <person name="Lucas J."/>
            <person name="Kovtun M."/>
            <person name="Corcoran D."/>
            <person name="Baugh L.R."/>
            <person name="Kiontke K."/>
            <person name="Gunsalus K."/>
            <person name="Fitch D.H."/>
            <person name="Piano F."/>
        </authorList>
    </citation>
    <scope>NUCLEOTIDE SEQUENCE [LARGE SCALE GENOMIC DNA]</scope>
    <source>
        <strain evidence="8">PF1309</strain>
    </source>
</reference>
<dbReference type="PROSITE" id="PS50850">
    <property type="entry name" value="MFS"/>
    <property type="match status" value="1"/>
</dbReference>
<feature type="transmembrane region" description="Helical" evidence="6">
    <location>
        <begin position="104"/>
        <end position="126"/>
    </location>
</feature>
<feature type="domain" description="Major facilitator superfamily (MFS) profile" evidence="7">
    <location>
        <begin position="1"/>
        <end position="483"/>
    </location>
</feature>
<dbReference type="GO" id="GO:0006820">
    <property type="term" value="P:monoatomic anion transport"/>
    <property type="evidence" value="ECO:0007669"/>
    <property type="project" value="TreeGrafter"/>
</dbReference>
<evidence type="ECO:0000313" key="8">
    <source>
        <dbReference type="EMBL" id="PAV85625.1"/>
    </source>
</evidence>
<dbReference type="GO" id="GO:0016020">
    <property type="term" value="C:membrane"/>
    <property type="evidence" value="ECO:0007669"/>
    <property type="project" value="UniProtKB-SubCell"/>
</dbReference>
<feature type="transmembrane region" description="Helical" evidence="6">
    <location>
        <begin position="138"/>
        <end position="160"/>
    </location>
</feature>
<dbReference type="OrthoDB" id="2985014at2759"/>
<accession>A0A2A2LHL0</accession>
<dbReference type="PANTHER" id="PTHR11662:SF442">
    <property type="entry name" value="MAJOR FACILITATOR SUPERFAMILY (MFS) PROFILE DOMAIN-CONTAINING PROTEIN"/>
    <property type="match status" value="1"/>
</dbReference>
<dbReference type="Gene3D" id="1.20.1250.20">
    <property type="entry name" value="MFS general substrate transporter like domains"/>
    <property type="match status" value="2"/>
</dbReference>
<evidence type="ECO:0000256" key="4">
    <source>
        <dbReference type="ARBA" id="ARBA00023136"/>
    </source>
</evidence>
<name>A0A2A2LHL0_9BILA</name>
<sequence length="483" mass="53796">MTIFSIMRSSLSMAMVAMVRENATMNHGQILLKPDKYKNDWTPEQQAQIFTTFYVTAFLALFITNYLCKKLGAKNTITIALVINIIGSLLTPFVAIFLRSYYWIAIVRAVMGLGFGVTIPACSQIISTWFPLSEKSTAMAIFTIGNQMGIALAMFFTAYLSELPWFGGWPFSFIASGILGFLFLVVWQIRAENKPRYSNYITATELEYIQGRRRRQRANTIVRPTPYKTNGIWSAVPFIVQIITKLLFASIADSLKRRNYSTNLITKISNNIASFGTALCMLGVAVVYSRWTWSLSLRGFLTTLLISCSMGLFSAYVPGYNTALVSVAPEFTAFVSSYAQLYGMAASTLSPYVIGYITNSPSVYSWKYVFYMLAGVLAVTGLIFQMFGHGETESWGEPASACASLRLSSTNQDDGNASSSRQISVQMHNQRLLDEGPIDPRSKKQSRVSYKDDESTPGAGLKLEDLENDVIYSIDEVEEKNSL</sequence>
<dbReference type="EMBL" id="LIAE01006751">
    <property type="protein sequence ID" value="PAV85625.1"/>
    <property type="molecule type" value="Genomic_DNA"/>
</dbReference>
<dbReference type="GO" id="GO:0022857">
    <property type="term" value="F:transmembrane transporter activity"/>
    <property type="evidence" value="ECO:0007669"/>
    <property type="project" value="InterPro"/>
</dbReference>
<comment type="caution">
    <text evidence="8">The sequence shown here is derived from an EMBL/GenBank/DDBJ whole genome shotgun (WGS) entry which is preliminary data.</text>
</comment>
<evidence type="ECO:0000313" key="9">
    <source>
        <dbReference type="Proteomes" id="UP000218231"/>
    </source>
</evidence>
<proteinExistence type="predicted"/>
<feature type="transmembrane region" description="Helical" evidence="6">
    <location>
        <begin position="166"/>
        <end position="187"/>
    </location>
</feature>
<gene>
    <name evidence="8" type="ORF">WR25_08241</name>
</gene>
<evidence type="ECO:0000256" key="5">
    <source>
        <dbReference type="SAM" id="MobiDB-lite"/>
    </source>
</evidence>
<keyword evidence="3 6" id="KW-1133">Transmembrane helix</keyword>
<evidence type="ECO:0000259" key="7">
    <source>
        <dbReference type="PROSITE" id="PS50850"/>
    </source>
</evidence>
<evidence type="ECO:0000256" key="2">
    <source>
        <dbReference type="ARBA" id="ARBA00022692"/>
    </source>
</evidence>
<dbReference type="InterPro" id="IPR036259">
    <property type="entry name" value="MFS_trans_sf"/>
</dbReference>
<dbReference type="Pfam" id="PF07690">
    <property type="entry name" value="MFS_1"/>
    <property type="match status" value="1"/>
</dbReference>
<dbReference type="STRING" id="2018661.A0A2A2LHL0"/>
<organism evidence="8 9">
    <name type="scientific">Diploscapter pachys</name>
    <dbReference type="NCBI Taxonomy" id="2018661"/>
    <lineage>
        <taxon>Eukaryota</taxon>
        <taxon>Metazoa</taxon>
        <taxon>Ecdysozoa</taxon>
        <taxon>Nematoda</taxon>
        <taxon>Chromadorea</taxon>
        <taxon>Rhabditida</taxon>
        <taxon>Rhabditina</taxon>
        <taxon>Rhabditomorpha</taxon>
        <taxon>Rhabditoidea</taxon>
        <taxon>Rhabditidae</taxon>
        <taxon>Diploscapter</taxon>
    </lineage>
</organism>
<feature type="transmembrane region" description="Helical" evidence="6">
    <location>
        <begin position="339"/>
        <end position="357"/>
    </location>
</feature>
<feature type="transmembrane region" description="Helical" evidence="6">
    <location>
        <begin position="232"/>
        <end position="252"/>
    </location>
</feature>
<dbReference type="Proteomes" id="UP000218231">
    <property type="component" value="Unassembled WGS sequence"/>
</dbReference>
<evidence type="ECO:0000256" key="6">
    <source>
        <dbReference type="SAM" id="Phobius"/>
    </source>
</evidence>